<sequence>MAATTTITEPSRDGTPEQKAAFGAAELDRLQPGWHRLIDTAKLDLWSEDNCVLGQLHGDYVDGLERFRWTDEESEVRGFYVPFDESDALSLQEHLYKDLTDCWCQEINSRLRSDDETRGLREIAEDPDSG</sequence>
<evidence type="ECO:0000313" key="1">
    <source>
        <dbReference type="EMBL" id="MFI6496020.1"/>
    </source>
</evidence>
<dbReference type="Proteomes" id="UP001612741">
    <property type="component" value="Unassembled WGS sequence"/>
</dbReference>
<reference evidence="1 2" key="1">
    <citation type="submission" date="2024-10" db="EMBL/GenBank/DDBJ databases">
        <title>The Natural Products Discovery Center: Release of the First 8490 Sequenced Strains for Exploring Actinobacteria Biosynthetic Diversity.</title>
        <authorList>
            <person name="Kalkreuter E."/>
            <person name="Kautsar S.A."/>
            <person name="Yang D."/>
            <person name="Bader C.D."/>
            <person name="Teijaro C.N."/>
            <person name="Fluegel L."/>
            <person name="Davis C.M."/>
            <person name="Simpson J.R."/>
            <person name="Lauterbach L."/>
            <person name="Steele A.D."/>
            <person name="Gui C."/>
            <person name="Meng S."/>
            <person name="Li G."/>
            <person name="Viehrig K."/>
            <person name="Ye F."/>
            <person name="Su P."/>
            <person name="Kiefer A.F."/>
            <person name="Nichols A."/>
            <person name="Cepeda A.J."/>
            <person name="Yan W."/>
            <person name="Fan B."/>
            <person name="Jiang Y."/>
            <person name="Adhikari A."/>
            <person name="Zheng C.-J."/>
            <person name="Schuster L."/>
            <person name="Cowan T.M."/>
            <person name="Smanski M.J."/>
            <person name="Chevrette M.G."/>
            <person name="De Carvalho L.P.S."/>
            <person name="Shen B."/>
        </authorList>
    </citation>
    <scope>NUCLEOTIDE SEQUENCE [LARGE SCALE GENOMIC DNA]</scope>
    <source>
        <strain evidence="1 2">NPDC050545</strain>
    </source>
</reference>
<dbReference type="EMBL" id="JBITGY010000001">
    <property type="protein sequence ID" value="MFI6496020.1"/>
    <property type="molecule type" value="Genomic_DNA"/>
</dbReference>
<organism evidence="1 2">
    <name type="scientific">Nonomuraea typhae</name>
    <dbReference type="NCBI Taxonomy" id="2603600"/>
    <lineage>
        <taxon>Bacteria</taxon>
        <taxon>Bacillati</taxon>
        <taxon>Actinomycetota</taxon>
        <taxon>Actinomycetes</taxon>
        <taxon>Streptosporangiales</taxon>
        <taxon>Streptosporangiaceae</taxon>
        <taxon>Nonomuraea</taxon>
    </lineage>
</organism>
<keyword evidence="2" id="KW-1185">Reference proteome</keyword>
<gene>
    <name evidence="1" type="ORF">ACIBG2_01465</name>
</gene>
<comment type="caution">
    <text evidence="1">The sequence shown here is derived from an EMBL/GenBank/DDBJ whole genome shotgun (WGS) entry which is preliminary data.</text>
</comment>
<protein>
    <submittedName>
        <fullName evidence="1">Uncharacterized protein</fullName>
    </submittedName>
</protein>
<proteinExistence type="predicted"/>
<name>A0ABW7YJE0_9ACTN</name>
<dbReference type="RefSeq" id="WP_397077886.1">
    <property type="nucleotide sequence ID" value="NZ_JBITGY010000001.1"/>
</dbReference>
<accession>A0ABW7YJE0</accession>
<evidence type="ECO:0000313" key="2">
    <source>
        <dbReference type="Proteomes" id="UP001612741"/>
    </source>
</evidence>